<feature type="compositionally biased region" description="Pro residues" evidence="2">
    <location>
        <begin position="11"/>
        <end position="21"/>
    </location>
</feature>
<comment type="caution">
    <text evidence="4">The sequence shown here is derived from an EMBL/GenBank/DDBJ whole genome shotgun (WGS) entry which is preliminary data.</text>
</comment>
<proteinExistence type="predicted"/>
<organism evidence="4 5">
    <name type="scientific">Liquidambar formosana</name>
    <name type="common">Formosan gum</name>
    <dbReference type="NCBI Taxonomy" id="63359"/>
    <lineage>
        <taxon>Eukaryota</taxon>
        <taxon>Viridiplantae</taxon>
        <taxon>Streptophyta</taxon>
        <taxon>Embryophyta</taxon>
        <taxon>Tracheophyta</taxon>
        <taxon>Spermatophyta</taxon>
        <taxon>Magnoliopsida</taxon>
        <taxon>eudicotyledons</taxon>
        <taxon>Gunneridae</taxon>
        <taxon>Pentapetalae</taxon>
        <taxon>Saxifragales</taxon>
        <taxon>Altingiaceae</taxon>
        <taxon>Liquidambar</taxon>
    </lineage>
</organism>
<evidence type="ECO:0000256" key="2">
    <source>
        <dbReference type="SAM" id="MobiDB-lite"/>
    </source>
</evidence>
<keyword evidence="1" id="KW-0175">Coiled coil</keyword>
<dbReference type="GO" id="GO:0000178">
    <property type="term" value="C:exosome (RNase complex)"/>
    <property type="evidence" value="ECO:0007669"/>
    <property type="project" value="TreeGrafter"/>
</dbReference>
<dbReference type="SUPFAM" id="SSF48452">
    <property type="entry name" value="TPR-like"/>
    <property type="match status" value="1"/>
</dbReference>
<dbReference type="GO" id="GO:0005634">
    <property type="term" value="C:nucleus"/>
    <property type="evidence" value="ECO:0007669"/>
    <property type="project" value="TreeGrafter"/>
</dbReference>
<accession>A0AAP0RS49</accession>
<evidence type="ECO:0000256" key="1">
    <source>
        <dbReference type="SAM" id="Coils"/>
    </source>
</evidence>
<dbReference type="InterPro" id="IPR019607">
    <property type="entry name" value="Putative_zinc-finger_domain"/>
</dbReference>
<feature type="compositionally biased region" description="Polar residues" evidence="2">
    <location>
        <begin position="685"/>
        <end position="711"/>
    </location>
</feature>
<keyword evidence="5" id="KW-1185">Reference proteome</keyword>
<feature type="domain" description="Putative zinc-finger" evidence="3">
    <location>
        <begin position="961"/>
        <end position="981"/>
    </location>
</feature>
<dbReference type="PANTHER" id="PTHR21563">
    <property type="entry name" value="ZINC FINGER C3H1 DOMAIN-CONTAINING PROTEIN"/>
    <property type="match status" value="1"/>
</dbReference>
<reference evidence="4 5" key="1">
    <citation type="journal article" date="2024" name="Plant J.">
        <title>Genome sequences and population genomics reveal climatic adaptation and genomic divergence between two closely related sweetgum species.</title>
        <authorList>
            <person name="Xu W.Q."/>
            <person name="Ren C.Q."/>
            <person name="Zhang X.Y."/>
            <person name="Comes H.P."/>
            <person name="Liu X.H."/>
            <person name="Li Y.G."/>
            <person name="Kettle C.J."/>
            <person name="Jalonen R."/>
            <person name="Gaisberger H."/>
            <person name="Ma Y.Z."/>
            <person name="Qiu Y.X."/>
        </authorList>
    </citation>
    <scope>NUCLEOTIDE SEQUENCE [LARGE SCALE GENOMIC DNA]</scope>
    <source>
        <strain evidence="4">Hangzhou</strain>
    </source>
</reference>
<gene>
    <name evidence="4" type="ORF">L1049_011808</name>
</gene>
<feature type="compositionally biased region" description="Polar residues" evidence="2">
    <location>
        <begin position="721"/>
        <end position="731"/>
    </location>
</feature>
<feature type="compositionally biased region" description="Basic and acidic residues" evidence="2">
    <location>
        <begin position="741"/>
        <end position="753"/>
    </location>
</feature>
<name>A0AAP0RS49_LIQFO</name>
<feature type="region of interest" description="Disordered" evidence="2">
    <location>
        <begin position="134"/>
        <end position="165"/>
    </location>
</feature>
<dbReference type="Pfam" id="PF10650">
    <property type="entry name" value="zf-C3H1"/>
    <property type="match status" value="1"/>
</dbReference>
<dbReference type="Proteomes" id="UP001415857">
    <property type="component" value="Unassembled WGS sequence"/>
</dbReference>
<feature type="region of interest" description="Disordered" evidence="2">
    <location>
        <begin position="1"/>
        <end position="54"/>
    </location>
</feature>
<dbReference type="PANTHER" id="PTHR21563:SF3">
    <property type="entry name" value="ZINC FINGER C3H1 DOMAIN-CONTAINING PROTEIN"/>
    <property type="match status" value="1"/>
</dbReference>
<dbReference type="EMBL" id="JBBPBK010000006">
    <property type="protein sequence ID" value="KAK9283560.1"/>
    <property type="molecule type" value="Genomic_DNA"/>
</dbReference>
<feature type="compositionally biased region" description="Basic and acidic residues" evidence="2">
    <location>
        <begin position="788"/>
        <end position="813"/>
    </location>
</feature>
<protein>
    <recommendedName>
        <fullName evidence="3">Putative zinc-finger domain-containing protein</fullName>
    </recommendedName>
</protein>
<feature type="region of interest" description="Disordered" evidence="2">
    <location>
        <begin position="675"/>
        <end position="759"/>
    </location>
</feature>
<evidence type="ECO:0000313" key="4">
    <source>
        <dbReference type="EMBL" id="KAK9283560.1"/>
    </source>
</evidence>
<dbReference type="InterPro" id="IPR039278">
    <property type="entry name" value="Red1"/>
</dbReference>
<feature type="region of interest" description="Disordered" evidence="2">
    <location>
        <begin position="783"/>
        <end position="813"/>
    </location>
</feature>
<evidence type="ECO:0000313" key="5">
    <source>
        <dbReference type="Proteomes" id="UP001415857"/>
    </source>
</evidence>
<evidence type="ECO:0000259" key="3">
    <source>
        <dbReference type="Pfam" id="PF10650"/>
    </source>
</evidence>
<dbReference type="InterPro" id="IPR011990">
    <property type="entry name" value="TPR-like_helical_dom_sf"/>
</dbReference>
<feature type="coiled-coil region" evidence="1">
    <location>
        <begin position="542"/>
        <end position="594"/>
    </location>
</feature>
<feature type="compositionally biased region" description="Basic and acidic residues" evidence="2">
    <location>
        <begin position="146"/>
        <end position="155"/>
    </location>
</feature>
<sequence length="1737" mass="193931">MEDTNGLRAKPPSPMPAPSNPNPELSSKPSKAREEGELSSSSSDELPAQPVGQLASTAAPVVESVPVAPVNKFTQGVKAGKSIPTSNSASSVGNQSRSALQLNYRKNFEKNRVPFKSGSSKWYAPSRTNNNLVISFSDGDSGSDSEENRQDKALESKGNTVGVDGNRRLLSSSLATSEILRRTIGNETKIMPKKASLSRTFISSRAKIDGPSSRGARTLLVEHGSRLKNSNAVNRNMANRDRGSSQGVVLDNSKLKDLREQIAIRETELKLKSAQQIKETVSASFRDYNAISLNNDAARKVRAASADIVQAEPKEPDKKRLKVSKTYSSHLNLDNQPKIPVVKSTLALKEPISESRGPHFENKVDFSHCDKEIPGGRVQSSIVTWQKQDGNLPSGSDGADINASCRQSDWSTRQEDPFVVVNQAVPIVNTTSNTFPKKLTTVQLNHPSKIHDHHPSSSFLSKTISEHNLTRSNEYREIHGDKLHKPVSDIICRSRSLKVPDSNLETSDTSPNNASPWNCLGKKVSGPSNMSLQSLLEIEDLQDKELEEAQEHRRRCEIEERNALKAYRKAQRALVEANARCNNLYRQREQYSARFQSLITEDSNLLWSSRQHEHGGIGLNPPYNISGGHVELMPTSSHQMQAECEVFNQPGFDSNIHFVNGAPLNRSYRHVDGQNLGSEPCSEPDGSTSELLPSKGNSAANGVCSPSNDPNISADEDDTISFDQESIQPSPECQRRGVSFEGREKDINDDSRRKFSSGSAQDSLLLEASLRSELFARLGMRTSVKDSASGDHSVEPAVERGAENDVRSETDQTRMGRLPLSEVDKSQHSDHRGIDRHENTITEVPVQNHHQCASHAATDPEENRDGWKSTKSITFSTPSILRSAFGHMKVTFSISFIGLQSRDQHKQTYDIYEEESTGVSSDEIQPSSLIANSVQETVTDIFAREFGSYTCDLAIDPFWPLCMYELRGKCNDEECSWQHVKDYSSRIMNQHHDSDRTDCLVGPSSHRAKFNAQRIEQCWQKSFSSSLAVSRFLRRDLPADEPFLHGIDGRIGIRGNWNWQSLYFQSGNGTVNQPKHDLADNVQSIEMALLILNQEVNKSEGMKKALSVLSRALEADPTAVVLWIVYLLIYYSTKKSIEKDDMFLDAVKRNEGSYELWLLYINSRMQLNDRLVAYDTALTALCHQVSDSDRDAMLASSCILDLFLQMVDCLCMSGDVGKAIQRIYGLFPTATDSNGPHSLVLSDILTCLTISDKCIFWVCCVYVVIYRKLPDAIVQRFECEKEISVIEWPSVELRVDEKQQAVKLMEMAVDSVESCINRESFESEATRRSVHLFALSHISCLMALEGFECSWNLLDKYIELYPSCLELVLISSRVQKPDFEDLSFVGFEEALSKWPNEVPGIQCIWNQYAEYALQNGRFDFAKELMLRWRHSSWEAQYPQNGILDAIDGDNPCSVESASASNWGASISYSKRSDVMFGLLNLSLHRLLQNDDVEARLAIDRALKAAAPENYKHCVREHAMFLFSGCSQLKDDASISELLNILKSYLVDAQVFPVTEPLSRKFIQGISKPRIRQLISNILNPISSDFSLVNLVLEVWYGPSLVPRKFNKPKDLVDFVEAIMEIVPSNYELAFSVCKLLSRDLNSADVTSAGVLFWASSLLVNTIFQAVPVAPEHVWVEASDVLGNFTDIQEISETFHKRAVLVYPFSIKLWKSYLNLSKTTGNMSDVVEAAREKGMKLD</sequence>